<sequence>MKKLLSSGLIAGIISANIFIPITNAEAASISKAESLVKVAEEHAGALKWQISYELTKDIKYPDMKIFNLTKNAYLNAKSELEKVNVKDKVKLEKRLEDNAGIHYQRAMGYIDAITSGKKIVVKANEFNALYSKNPTSDVTEKSYHNLSSEIRKQAILLYRVYGKSTRDAILTQFKTPGENALQSSKNVITAKMHIDKLDQLIMKKSNQELVEEQVNTFFDSLDTIKDDAIIEDLYEAYYQSIRKDENFLKQENEIKEFFQKADEYANAENLEATIGLYSEEFPGYATLSETIEATFKDFDVRFETLDFDVQYILNNSALVIQHQKSTIDEKNTIETTIAYLLEKNEAGEWKFLDVIEESDESDLPEIE</sequence>
<evidence type="ECO:0000313" key="3">
    <source>
        <dbReference type="Proteomes" id="UP001152172"/>
    </source>
</evidence>
<dbReference type="AlphaFoldDB" id="A0A9X3R9W1"/>
<keyword evidence="3" id="KW-1185">Reference proteome</keyword>
<dbReference type="InterPro" id="IPR041378">
    <property type="entry name" value="S-layer_SbsC_C"/>
</dbReference>
<evidence type="ECO:0000259" key="1">
    <source>
        <dbReference type="Pfam" id="PF18058"/>
    </source>
</evidence>
<accession>A0A9X3R9W1</accession>
<dbReference type="Pfam" id="PF18058">
    <property type="entry name" value="SbsC_C"/>
    <property type="match status" value="1"/>
</dbReference>
<dbReference type="EMBL" id="JAMKBI010000007">
    <property type="protein sequence ID" value="MCZ8533910.1"/>
    <property type="molecule type" value="Genomic_DNA"/>
</dbReference>
<reference evidence="2" key="1">
    <citation type="submission" date="2022-05" db="EMBL/GenBank/DDBJ databases">
        <authorList>
            <person name="Colautti A."/>
            <person name="Iacumin L."/>
        </authorList>
    </citation>
    <scope>NUCLEOTIDE SEQUENCE</scope>
    <source>
        <strain evidence="2">DSM 30747</strain>
    </source>
</reference>
<organism evidence="2 3">
    <name type="scientific">Psychrobacillus psychrodurans</name>
    <dbReference type="NCBI Taxonomy" id="126157"/>
    <lineage>
        <taxon>Bacteria</taxon>
        <taxon>Bacillati</taxon>
        <taxon>Bacillota</taxon>
        <taxon>Bacilli</taxon>
        <taxon>Bacillales</taxon>
        <taxon>Bacillaceae</taxon>
        <taxon>Psychrobacillus</taxon>
    </lineage>
</organism>
<name>A0A9X3R9W1_9BACI</name>
<feature type="domain" description="SbsC C-terminal" evidence="1">
    <location>
        <begin position="48"/>
        <end position="179"/>
    </location>
</feature>
<dbReference type="Proteomes" id="UP001152172">
    <property type="component" value="Unassembled WGS sequence"/>
</dbReference>
<gene>
    <name evidence="2" type="ORF">M9R61_11365</name>
</gene>
<dbReference type="Gene3D" id="1.20.58.780">
    <property type="match status" value="1"/>
</dbReference>
<dbReference type="RefSeq" id="WP_269922169.1">
    <property type="nucleotide sequence ID" value="NZ_JAMKBI010000007.1"/>
</dbReference>
<evidence type="ECO:0000313" key="2">
    <source>
        <dbReference type="EMBL" id="MCZ8533910.1"/>
    </source>
</evidence>
<dbReference type="InterPro" id="IPR032710">
    <property type="entry name" value="NTF2-like_dom_sf"/>
</dbReference>
<comment type="caution">
    <text evidence="2">The sequence shown here is derived from an EMBL/GenBank/DDBJ whole genome shotgun (WGS) entry which is preliminary data.</text>
</comment>
<proteinExistence type="predicted"/>
<protein>
    <recommendedName>
        <fullName evidence="1">SbsC C-terminal domain-containing protein</fullName>
    </recommendedName>
</protein>
<dbReference type="SUPFAM" id="SSF54427">
    <property type="entry name" value="NTF2-like"/>
    <property type="match status" value="1"/>
</dbReference>